<reference evidence="1 2" key="1">
    <citation type="submission" date="2020-08" db="EMBL/GenBank/DDBJ databases">
        <title>Genomic Encyclopedia of Type Strains, Phase IV (KMG-IV): sequencing the most valuable type-strain genomes for metagenomic binning, comparative biology and taxonomic classification.</title>
        <authorList>
            <person name="Goeker M."/>
        </authorList>
    </citation>
    <scope>NUCLEOTIDE SEQUENCE [LARGE SCALE GENOMIC DNA]</scope>
    <source>
        <strain evidence="1 2">DSM 103733</strain>
    </source>
</reference>
<gene>
    <name evidence="1" type="ORF">HNQ77_005418</name>
</gene>
<evidence type="ECO:0000313" key="1">
    <source>
        <dbReference type="EMBL" id="MBB6147422.1"/>
    </source>
</evidence>
<proteinExistence type="predicted"/>
<protein>
    <submittedName>
        <fullName evidence="1">Uncharacterized protein</fullName>
    </submittedName>
</protein>
<accession>A0A841K1F8</accession>
<dbReference type="Proteomes" id="UP000538666">
    <property type="component" value="Unassembled WGS sequence"/>
</dbReference>
<comment type="caution">
    <text evidence="1">The sequence shown here is derived from an EMBL/GenBank/DDBJ whole genome shotgun (WGS) entry which is preliminary data.</text>
</comment>
<dbReference type="EMBL" id="JACHEK010000015">
    <property type="protein sequence ID" value="MBB6147422.1"/>
    <property type="molecule type" value="Genomic_DNA"/>
</dbReference>
<keyword evidence="2" id="KW-1185">Reference proteome</keyword>
<sequence length="79" mass="8844">MASIQEFRCEVCGTVASNPTHWYVIQCGDRALTVLKWDSETANAEGARHYCGEAHAQVYISRWFDSVCSPAKPDFTRSS</sequence>
<dbReference type="RefSeq" id="WP_156185970.1">
    <property type="nucleotide sequence ID" value="NZ_JACHEK010000015.1"/>
</dbReference>
<organism evidence="1 2">
    <name type="scientific">Silvibacterium bohemicum</name>
    <dbReference type="NCBI Taxonomy" id="1577686"/>
    <lineage>
        <taxon>Bacteria</taxon>
        <taxon>Pseudomonadati</taxon>
        <taxon>Acidobacteriota</taxon>
        <taxon>Terriglobia</taxon>
        <taxon>Terriglobales</taxon>
        <taxon>Acidobacteriaceae</taxon>
        <taxon>Silvibacterium</taxon>
    </lineage>
</organism>
<dbReference type="AlphaFoldDB" id="A0A841K1F8"/>
<name>A0A841K1F8_9BACT</name>
<evidence type="ECO:0000313" key="2">
    <source>
        <dbReference type="Proteomes" id="UP000538666"/>
    </source>
</evidence>
<dbReference type="OrthoDB" id="122583at2"/>